<name>A0A383AJ20_9ZZZZ</name>
<gene>
    <name evidence="1" type="ORF">METZ01_LOCUS460770</name>
</gene>
<organism evidence="1">
    <name type="scientific">marine metagenome</name>
    <dbReference type="NCBI Taxonomy" id="408172"/>
    <lineage>
        <taxon>unclassified sequences</taxon>
        <taxon>metagenomes</taxon>
        <taxon>ecological metagenomes</taxon>
    </lineage>
</organism>
<proteinExistence type="predicted"/>
<dbReference type="AlphaFoldDB" id="A0A383AJ20"/>
<evidence type="ECO:0000313" key="1">
    <source>
        <dbReference type="EMBL" id="SVE07916.1"/>
    </source>
</evidence>
<protein>
    <submittedName>
        <fullName evidence="1">Uncharacterized protein</fullName>
    </submittedName>
</protein>
<dbReference type="EMBL" id="UINC01192662">
    <property type="protein sequence ID" value="SVE07916.1"/>
    <property type="molecule type" value="Genomic_DNA"/>
</dbReference>
<accession>A0A383AJ20</accession>
<reference evidence="1" key="1">
    <citation type="submission" date="2018-05" db="EMBL/GenBank/DDBJ databases">
        <authorList>
            <person name="Lanie J.A."/>
            <person name="Ng W.-L."/>
            <person name="Kazmierczak K.M."/>
            <person name="Andrzejewski T.M."/>
            <person name="Davidsen T.M."/>
            <person name="Wayne K.J."/>
            <person name="Tettelin H."/>
            <person name="Glass J.I."/>
            <person name="Rusch D."/>
            <person name="Podicherti R."/>
            <person name="Tsui H.-C.T."/>
            <person name="Winkler M.E."/>
        </authorList>
    </citation>
    <scope>NUCLEOTIDE SEQUENCE</scope>
</reference>
<sequence>EAYKKHVGSQPSVYAPTLEEAGKIDFTPEVLSGDQAVPVGERDYMNPDMGWMKEYAPGSQVKTGGKQTFAGRLKDYYGQEGYVSQVVEGQAAQFVKQAMEEPPPGERLISPYGFPVSDNQQRMAQAAATTGFGVGLQRGVWEGHGAPIDIVASSNQLLGLGPDGQPNENFFGFQDYLKGVYS</sequence>
<feature type="non-terminal residue" evidence="1">
    <location>
        <position position="1"/>
    </location>
</feature>